<protein>
    <submittedName>
        <fullName evidence="4">Uncharacterized protein</fullName>
    </submittedName>
</protein>
<evidence type="ECO:0000313" key="4">
    <source>
        <dbReference type="EMBL" id="MBO8427279.1"/>
    </source>
</evidence>
<keyword evidence="3" id="KW-0472">Membrane</keyword>
<accession>A0A9D9GWF0</accession>
<reference evidence="4" key="1">
    <citation type="submission" date="2020-10" db="EMBL/GenBank/DDBJ databases">
        <authorList>
            <person name="Gilroy R."/>
        </authorList>
    </citation>
    <scope>NUCLEOTIDE SEQUENCE</scope>
    <source>
        <strain evidence="4">11159</strain>
    </source>
</reference>
<feature type="non-terminal residue" evidence="4">
    <location>
        <position position="180"/>
    </location>
</feature>
<dbReference type="EMBL" id="JADIMY010000037">
    <property type="protein sequence ID" value="MBO8427279.1"/>
    <property type="molecule type" value="Genomic_DNA"/>
</dbReference>
<feature type="coiled-coil region" evidence="1">
    <location>
        <begin position="107"/>
        <end position="142"/>
    </location>
</feature>
<dbReference type="SUPFAM" id="SSF58113">
    <property type="entry name" value="Apolipoprotein A-I"/>
    <property type="match status" value="1"/>
</dbReference>
<dbReference type="Gene3D" id="1.20.120.20">
    <property type="entry name" value="Apolipoprotein"/>
    <property type="match status" value="1"/>
</dbReference>
<keyword evidence="3" id="KW-1133">Transmembrane helix</keyword>
<evidence type="ECO:0000256" key="3">
    <source>
        <dbReference type="SAM" id="Phobius"/>
    </source>
</evidence>
<dbReference type="Proteomes" id="UP000823613">
    <property type="component" value="Unassembled WGS sequence"/>
</dbReference>
<comment type="caution">
    <text evidence="4">The sequence shown here is derived from an EMBL/GenBank/DDBJ whole genome shotgun (WGS) entry which is preliminary data.</text>
</comment>
<evidence type="ECO:0000256" key="2">
    <source>
        <dbReference type="SAM" id="MobiDB-lite"/>
    </source>
</evidence>
<proteinExistence type="predicted"/>
<feature type="compositionally biased region" description="Polar residues" evidence="2">
    <location>
        <begin position="159"/>
        <end position="174"/>
    </location>
</feature>
<gene>
    <name evidence="4" type="ORF">IAC58_01805</name>
</gene>
<feature type="transmembrane region" description="Helical" evidence="3">
    <location>
        <begin position="40"/>
        <end position="61"/>
    </location>
</feature>
<evidence type="ECO:0000256" key="1">
    <source>
        <dbReference type="SAM" id="Coils"/>
    </source>
</evidence>
<evidence type="ECO:0000313" key="5">
    <source>
        <dbReference type="Proteomes" id="UP000823613"/>
    </source>
</evidence>
<feature type="region of interest" description="Disordered" evidence="2">
    <location>
        <begin position="157"/>
        <end position="180"/>
    </location>
</feature>
<organism evidence="4 5">
    <name type="scientific">Candidatus Onthovivens merdipullorum</name>
    <dbReference type="NCBI Taxonomy" id="2840889"/>
    <lineage>
        <taxon>Bacteria</taxon>
        <taxon>Bacillati</taxon>
        <taxon>Bacillota</taxon>
        <taxon>Bacilli</taxon>
        <taxon>Bacillales</taxon>
        <taxon>Candidatus Onthovivens</taxon>
    </lineage>
</organism>
<dbReference type="AlphaFoldDB" id="A0A9D9GWF0"/>
<reference evidence="4" key="2">
    <citation type="journal article" date="2021" name="PeerJ">
        <title>Extensive microbial diversity within the chicken gut microbiome revealed by metagenomics and culture.</title>
        <authorList>
            <person name="Gilroy R."/>
            <person name="Ravi A."/>
            <person name="Getino M."/>
            <person name="Pursley I."/>
            <person name="Horton D.L."/>
            <person name="Alikhan N.F."/>
            <person name="Baker D."/>
            <person name="Gharbi K."/>
            <person name="Hall N."/>
            <person name="Watson M."/>
            <person name="Adriaenssens E.M."/>
            <person name="Foster-Nyarko E."/>
            <person name="Jarju S."/>
            <person name="Secka A."/>
            <person name="Antonio M."/>
            <person name="Oren A."/>
            <person name="Chaudhuri R.R."/>
            <person name="La Ragione R."/>
            <person name="Hildebrand F."/>
            <person name="Pallen M.J."/>
        </authorList>
    </citation>
    <scope>NUCLEOTIDE SEQUENCE</scope>
    <source>
        <strain evidence="4">11159</strain>
    </source>
</reference>
<sequence length="180" mass="20284">MVQKIIERVLSGDTTFTSFRLLTKIAEEKNIGGAKMDNTILIIVIVLMAVIVLALIGFLIYQIKVKNHVVTNGGYDYSEEIREIRKGLAQSSLETKAAIQDAFSDASKKLSNQFDEQKDKMIDLKDNLLDKVENKFKDTNEKLGKSLEDFTKKVEDKMQQSNDNNVNHLKTVSESLGKIT</sequence>
<keyword evidence="3" id="KW-0812">Transmembrane</keyword>
<keyword evidence="1" id="KW-0175">Coiled coil</keyword>
<name>A0A9D9GWF0_9BACL</name>